<dbReference type="GO" id="GO:0019894">
    <property type="term" value="F:kinesin binding"/>
    <property type="evidence" value="ECO:0007669"/>
    <property type="project" value="TreeGrafter"/>
</dbReference>
<evidence type="ECO:0000256" key="1">
    <source>
        <dbReference type="ARBA" id="ARBA00004245"/>
    </source>
</evidence>
<feature type="repeat" description="TPR" evidence="10">
    <location>
        <begin position="1094"/>
        <end position="1127"/>
    </location>
</feature>
<dbReference type="PANTHER" id="PTHR45783:SF3">
    <property type="entry name" value="KINESIN LIGHT CHAIN"/>
    <property type="match status" value="1"/>
</dbReference>
<dbReference type="GO" id="GO:0005871">
    <property type="term" value="C:kinesin complex"/>
    <property type="evidence" value="ECO:0007669"/>
    <property type="project" value="InterPro"/>
</dbReference>
<feature type="repeat" description="TPR" evidence="10">
    <location>
        <begin position="760"/>
        <end position="793"/>
    </location>
</feature>
<evidence type="ECO:0000256" key="4">
    <source>
        <dbReference type="ARBA" id="ARBA00022701"/>
    </source>
</evidence>
<dbReference type="GO" id="GO:0005874">
    <property type="term" value="C:microtubule"/>
    <property type="evidence" value="ECO:0007669"/>
    <property type="project" value="UniProtKB-KW"/>
</dbReference>
<evidence type="ECO:0000313" key="15">
    <source>
        <dbReference type="Proteomes" id="UP000256873"/>
    </source>
</evidence>
<feature type="repeat" description="TPR" evidence="10">
    <location>
        <begin position="1262"/>
        <end position="1295"/>
    </location>
</feature>
<feature type="coiled-coil region" evidence="11">
    <location>
        <begin position="459"/>
        <end position="493"/>
    </location>
</feature>
<feature type="repeat" description="TPR" evidence="10">
    <location>
        <begin position="1178"/>
        <end position="1211"/>
    </location>
</feature>
<dbReference type="Proteomes" id="UP000256873">
    <property type="component" value="Unassembled WGS sequence"/>
</dbReference>
<dbReference type="PRINTS" id="PR00381">
    <property type="entry name" value="KINESINLIGHT"/>
</dbReference>
<dbReference type="PANTHER" id="PTHR45783">
    <property type="entry name" value="KINESIN LIGHT CHAIN"/>
    <property type="match status" value="1"/>
</dbReference>
<evidence type="ECO:0000256" key="11">
    <source>
        <dbReference type="SAM" id="Coils"/>
    </source>
</evidence>
<evidence type="ECO:0000256" key="10">
    <source>
        <dbReference type="PROSITE-ProRule" id="PRU00339"/>
    </source>
</evidence>
<keyword evidence="9" id="KW-0206">Cytoskeleton</keyword>
<dbReference type="Pfam" id="PF14516">
    <property type="entry name" value="AAA_35"/>
    <property type="match status" value="1"/>
</dbReference>
<feature type="compositionally biased region" description="Basic and acidic residues" evidence="12">
    <location>
        <begin position="547"/>
        <end position="563"/>
    </location>
</feature>
<keyword evidence="4" id="KW-0493">Microtubule</keyword>
<accession>A0A3E0KYN9</accession>
<evidence type="ECO:0000256" key="7">
    <source>
        <dbReference type="ARBA" id="ARBA00023054"/>
    </source>
</evidence>
<evidence type="ECO:0000256" key="3">
    <source>
        <dbReference type="ARBA" id="ARBA00022490"/>
    </source>
</evidence>
<gene>
    <name evidence="14" type="ORF">DWQ54_18915</name>
</gene>
<keyword evidence="3" id="KW-0963">Cytoplasm</keyword>
<feature type="repeat" description="TPR" evidence="10">
    <location>
        <begin position="1220"/>
        <end position="1253"/>
    </location>
</feature>
<keyword evidence="5" id="KW-0677">Repeat</keyword>
<dbReference type="Gene3D" id="3.40.50.300">
    <property type="entry name" value="P-loop containing nucleotide triphosphate hydrolases"/>
    <property type="match status" value="1"/>
</dbReference>
<name>A0A3E0KYN9_9CHRO</name>
<feature type="repeat" description="TPR" evidence="10">
    <location>
        <begin position="1136"/>
        <end position="1169"/>
    </location>
</feature>
<dbReference type="InterPro" id="IPR011990">
    <property type="entry name" value="TPR-like_helical_dom_sf"/>
</dbReference>
<feature type="repeat" description="TPR" evidence="10">
    <location>
        <begin position="968"/>
        <end position="1001"/>
    </location>
</feature>
<keyword evidence="8" id="KW-0505">Motor protein</keyword>
<comment type="caution">
    <text evidence="14">The sequence shown here is derived from an EMBL/GenBank/DDBJ whole genome shotgun (WGS) entry which is preliminary data.</text>
</comment>
<dbReference type="InterPro" id="IPR024983">
    <property type="entry name" value="CHAT_dom"/>
</dbReference>
<protein>
    <submittedName>
        <fullName evidence="14">CHAT domain-containing protein</fullName>
    </submittedName>
</protein>
<evidence type="ECO:0000313" key="14">
    <source>
        <dbReference type="EMBL" id="REJ40380.1"/>
    </source>
</evidence>
<feature type="repeat" description="TPR" evidence="10">
    <location>
        <begin position="926"/>
        <end position="959"/>
    </location>
</feature>
<evidence type="ECO:0000259" key="13">
    <source>
        <dbReference type="Pfam" id="PF12770"/>
    </source>
</evidence>
<dbReference type="Pfam" id="PF12770">
    <property type="entry name" value="CHAT"/>
    <property type="match status" value="1"/>
</dbReference>
<evidence type="ECO:0000256" key="2">
    <source>
        <dbReference type="ARBA" id="ARBA00009622"/>
    </source>
</evidence>
<dbReference type="Gene3D" id="1.25.40.10">
    <property type="entry name" value="Tetratricopeptide repeat domain"/>
    <property type="match status" value="5"/>
</dbReference>
<evidence type="ECO:0000256" key="6">
    <source>
        <dbReference type="ARBA" id="ARBA00022803"/>
    </source>
</evidence>
<evidence type="ECO:0000256" key="12">
    <source>
        <dbReference type="SAM" id="MobiDB-lite"/>
    </source>
</evidence>
<dbReference type="SMART" id="SM00028">
    <property type="entry name" value="TPR"/>
    <property type="match status" value="13"/>
</dbReference>
<sequence length="1833" mass="205435">MTNPTSSTPFSYQVGGSLPAEYRGYVERQADRELYDRLKSGEYCFVFNSRQMGKSSLRVRVMQKLAAEGVACAVIDPQTRGTSLSEDQWYAGTIKRLIDDLHLQEKIDFSSWWKDLAAQSISAVERFTYFIDRVLLAELSQDVVIFVEEIDNLLSLKFDTDGFFILIRSFFERRAEDLRYRRLTFAFLGVATPSDLIVSKHSLAFNIGRAVEMSGFQLQEAQPLMQGLVGKVDDPQAVLQAVLYWTGGQPFLTQRVLNLVVQEADLRLSPPDLVAQVVTSQLIDNWEAQDVPPHLKTIRDRILRSDERLRGRLLGIYQQVLDAEPPPLPIPPLSPSPPLSSRKEGGIIADESYEQIQLRLTGLVVKREGRLKVYNPIYAQVFNGQWVARALADLRPGFYGEAFKAWQEAQEEQKESFLLRGQALRDAETWAKGKRLSKEDERFLDDSQDVEKRDMERRLAAETEANQILTAAREQAETELETANQALLETREESDKIIKKANRRNKLSLLGALGAIAIAAIAVPISIKAVDDLKIAWQDVQEAEGEKKQLEQDKDQLNKDKISLNRSLEQTKTNKKQADINAQKAKQLQLEAEQKLKQVNQNLVAEKKHLKQVTEIAQVTIKAKEQQVQEVEKQFTEATKNTQDARNESKIAREEKQQAQTQLSEAQTQLSEAQTQLSEAQTQISEAQTQLNSVKDSVSQTLALLDEVRNQVEVPTERDSRILVTVKVDVRQLTLTHQRLQATAQSIGISIEKVSPRSNISSINNLGANYANLGEYEKAIAFYQQALDMSRKIGDHLAESSNINNLAALYSVLGRYGEAEPLLKQALTIRKQKLGDNHPDTAASLNNLAELYRVQGRYSEAEPLYKEALAISKQQLGDNHPLTVAILNNLAALYDSQGRYSEAGPLYKEALAISKQQLGDNHPDVAQSLNNLAELYLSQGRYSEAEPLLQQSLAIRKQQLGDNHPDVAQSLNNLAELYLSQGRYSEAEPLYKEALDIFKQQLGDNHPSTATSLNNLAFLYQYQGRYSEAEPLYKEALFIFKQQLGNNHPSTAASLNNLAFLYRIQGRYSEAEPLLKQSLAIRKQQLGDNHPDVAQSLNNLAELYLSQGRYSEAEPLLKQSLAIRKQQLGDNHPDTAQSLNNLAELYLSQGRYSEAETLLKQSLAIRKQQLGDNHPDVAQSLNNLAELYLSQGRYSEAEPLLKQSLAIRKQQLGDNHPDTAQSLNNLAGLYQSQGRYSEAEPLYKEALFIFKQQLGNNHPDVAQTLNNLATLYWNQGKCPEADELFSQGLQVEEYNFSQNLIAGDEFQKQAYIAIYSGTIDTVISRSLQSIPNNSEATRLALKTILQRKGRILDVLSNSLQILRQQVNDPQSQELLTQFIATRTQYANLIFEKLEDVPSPEIYRQKLAELDTKAKQLEDQISRRSAEFRSLSQPITLEGIQKLIPANAALVEIVRYQPFNPKAPENQRFGNPRYAVYILYPNGDIKAKDLGEAKPIDDKLIYFRDNLADAQTPLPQLQKSARKLDETLMQPIRQLLGNTKTILLSPDAALNLIPFEALVDENNQYLVENYHITYLTSGRDLLRLKDKFASQQSPLIVADPFYGKAGEKVALTLSEFTFSGLPGAEEEAKAIKNLLPQATVLTGSQATENAVKQAKKPHILHIATHSFFIKPERNPGERNSPLQGERNVIENPLLRSGLILAGVTIGQSAGDDGVLTALEITGLNLVGTKLVVLSGSKTGLGDISVGEGIYGLRRAFVIAGAESQLISLWNVSDQATKDLMVAYYGRLIKGEGRSEALRQIQLEMLKSENYQHPFYWASFIPSGDWTPMEFSSSP</sequence>
<dbReference type="GO" id="GO:0005737">
    <property type="term" value="C:cytoplasm"/>
    <property type="evidence" value="ECO:0007669"/>
    <property type="project" value="TreeGrafter"/>
</dbReference>
<dbReference type="Pfam" id="PF13374">
    <property type="entry name" value="TPR_10"/>
    <property type="match status" value="1"/>
</dbReference>
<evidence type="ECO:0000256" key="9">
    <source>
        <dbReference type="ARBA" id="ARBA00023212"/>
    </source>
</evidence>
<feature type="repeat" description="TPR" evidence="10">
    <location>
        <begin position="842"/>
        <end position="875"/>
    </location>
</feature>
<organism evidence="14 15">
    <name type="scientific">Microcystis flos-aquae TF09</name>
    <dbReference type="NCBI Taxonomy" id="2060473"/>
    <lineage>
        <taxon>Bacteria</taxon>
        <taxon>Bacillati</taxon>
        <taxon>Cyanobacteriota</taxon>
        <taxon>Cyanophyceae</taxon>
        <taxon>Oscillatoriophycideae</taxon>
        <taxon>Chroococcales</taxon>
        <taxon>Microcystaceae</taxon>
        <taxon>Microcystis</taxon>
    </lineage>
</organism>
<dbReference type="PROSITE" id="PS50293">
    <property type="entry name" value="TPR_REGION"/>
    <property type="match status" value="2"/>
</dbReference>
<dbReference type="GO" id="GO:0007018">
    <property type="term" value="P:microtubule-based movement"/>
    <property type="evidence" value="ECO:0007669"/>
    <property type="project" value="TreeGrafter"/>
</dbReference>
<feature type="domain" description="CHAT" evidence="13">
    <location>
        <begin position="1517"/>
        <end position="1823"/>
    </location>
</feature>
<feature type="repeat" description="TPR" evidence="10">
    <location>
        <begin position="884"/>
        <end position="917"/>
    </location>
</feature>
<feature type="region of interest" description="Disordered" evidence="12">
    <location>
        <begin position="547"/>
        <end position="580"/>
    </location>
</feature>
<reference evidence="14 15" key="1">
    <citation type="submission" date="2017-10" db="EMBL/GenBank/DDBJ databases">
        <title>A large-scale comparative metagenomic study reveals the eutrophication-driven functional interactions in six Microcystis-epibionts communities.</title>
        <authorList>
            <person name="Li Q."/>
            <person name="Lin F."/>
        </authorList>
    </citation>
    <scope>NUCLEOTIDE SEQUENCE [LARGE SCALE GENOMIC DNA]</scope>
    <source>
        <strain evidence="14">TF09</strain>
    </source>
</reference>
<dbReference type="EMBL" id="QQWC01000005">
    <property type="protein sequence ID" value="REJ40380.1"/>
    <property type="molecule type" value="Genomic_DNA"/>
</dbReference>
<dbReference type="SUPFAM" id="SSF52540">
    <property type="entry name" value="P-loop containing nucleoside triphosphate hydrolases"/>
    <property type="match status" value="1"/>
</dbReference>
<keyword evidence="6 10" id="KW-0802">TPR repeat</keyword>
<dbReference type="PROSITE" id="PS50005">
    <property type="entry name" value="TPR"/>
    <property type="match status" value="10"/>
</dbReference>
<comment type="similarity">
    <text evidence="2">Belongs to the kinesin light chain family.</text>
</comment>
<dbReference type="InterPro" id="IPR002151">
    <property type="entry name" value="Kinesin_light"/>
</dbReference>
<dbReference type="InterPro" id="IPR027417">
    <property type="entry name" value="P-loop_NTPase"/>
</dbReference>
<evidence type="ECO:0000256" key="5">
    <source>
        <dbReference type="ARBA" id="ARBA00022737"/>
    </source>
</evidence>
<proteinExistence type="inferred from homology"/>
<dbReference type="InterPro" id="IPR019734">
    <property type="entry name" value="TPR_rpt"/>
</dbReference>
<dbReference type="SUPFAM" id="SSF48452">
    <property type="entry name" value="TPR-like"/>
    <property type="match status" value="2"/>
</dbReference>
<dbReference type="Pfam" id="PF13424">
    <property type="entry name" value="TPR_12"/>
    <property type="match status" value="6"/>
</dbReference>
<evidence type="ECO:0000256" key="8">
    <source>
        <dbReference type="ARBA" id="ARBA00023175"/>
    </source>
</evidence>
<comment type="subcellular location">
    <subcellularLocation>
        <location evidence="1">Cytoplasm</location>
        <location evidence="1">Cytoskeleton</location>
    </subcellularLocation>
</comment>
<keyword evidence="7 11" id="KW-0175">Coiled coil</keyword>